<accession>M6CU66</accession>
<protein>
    <submittedName>
        <fullName evidence="1">Uncharacterized protein</fullName>
    </submittedName>
</protein>
<dbReference type="EMBL" id="ANIK01000085">
    <property type="protein sequence ID" value="EMJ92443.1"/>
    <property type="molecule type" value="Genomic_DNA"/>
</dbReference>
<comment type="caution">
    <text evidence="1">The sequence shown here is derived from an EMBL/GenBank/DDBJ whole genome shotgun (WGS) entry which is preliminary data.</text>
</comment>
<dbReference type="PATRIC" id="fig|1218565.3.peg.3604"/>
<gene>
    <name evidence="1" type="ORF">LEP1GSC194_0719</name>
</gene>
<name>M6CU66_9LEPT</name>
<dbReference type="Proteomes" id="UP000011988">
    <property type="component" value="Unassembled WGS sequence"/>
</dbReference>
<reference evidence="1 2" key="1">
    <citation type="submission" date="2013-01" db="EMBL/GenBank/DDBJ databases">
        <authorList>
            <person name="Harkins D.M."/>
            <person name="Durkin A.S."/>
            <person name="Brinkac L.M."/>
            <person name="Haft D.H."/>
            <person name="Selengut J.D."/>
            <person name="Sanka R."/>
            <person name="DePew J."/>
            <person name="Purushe J."/>
            <person name="Galloway R.L."/>
            <person name="Vinetz J.M."/>
            <person name="Sutton G.G."/>
            <person name="Nierman W.C."/>
            <person name="Fouts D.E."/>
        </authorList>
    </citation>
    <scope>NUCLEOTIDE SEQUENCE [LARGE SCALE GENOMIC DNA]</scope>
    <source>
        <strain evidence="1 2">79601</strain>
    </source>
</reference>
<sequence>MGIPHSLSRLYGSHRMPTQTGKTIVLVFPIPFSPNEFINQFKCFEGVIPLNLVNKISLIGILLVCLQATNCLFTVKPNYIAEKFKAKTKPKASIWTPSTTQTKFITKNDSYGLSEYVDLVDETAYLQHPLNVRLRGGTIQKEDNYGLIGLATFCILIPCWKSEESVIILDYYINSAHKKTEEYSENKKLWMWFPLSIYNLATLRFKEEEKFESSDRSILMNIGANIANTLSKLETESNKELAVTFEQESSTWEKVNKNSLEEIIEFNRKTPPGETKDKANEFLTNLLDKKVQTYLERQFPFVKPYLMNDLIDSDGSKFEYKFYQVFRSLILGRNPETGFKIETQLSQKDGKIIWRIDTPKEIHFFYFSPYKNNITLEKIVSEKNGYKETSNSLEAYAIGKSVFDMFSEYPTYNYTDIEFLNKIK</sequence>
<proteinExistence type="predicted"/>
<organism evidence="1 2">
    <name type="scientific">Leptospira alstonii serovar Sichuan str. 79601</name>
    <dbReference type="NCBI Taxonomy" id="1218565"/>
    <lineage>
        <taxon>Bacteria</taxon>
        <taxon>Pseudomonadati</taxon>
        <taxon>Spirochaetota</taxon>
        <taxon>Spirochaetia</taxon>
        <taxon>Leptospirales</taxon>
        <taxon>Leptospiraceae</taxon>
        <taxon>Leptospira</taxon>
    </lineage>
</organism>
<dbReference type="AlphaFoldDB" id="M6CU66"/>
<evidence type="ECO:0000313" key="2">
    <source>
        <dbReference type="Proteomes" id="UP000011988"/>
    </source>
</evidence>
<evidence type="ECO:0000313" key="1">
    <source>
        <dbReference type="EMBL" id="EMJ92443.1"/>
    </source>
</evidence>